<keyword evidence="3" id="KW-1185">Reference proteome</keyword>
<keyword evidence="1" id="KW-0175">Coiled coil</keyword>
<dbReference type="eggNOG" id="COG4388">
    <property type="taxonomic scope" value="Bacteria"/>
</dbReference>
<dbReference type="KEGG" id="nlc:EBAPG3_010505"/>
<evidence type="ECO:0008006" key="4">
    <source>
        <dbReference type="Google" id="ProtNLM"/>
    </source>
</evidence>
<dbReference type="AlphaFoldDB" id="A0A1W6SQW1"/>
<dbReference type="EMBL" id="CP021106">
    <property type="protein sequence ID" value="ARO88173.1"/>
    <property type="molecule type" value="Genomic_DNA"/>
</dbReference>
<accession>A0A1W6SQW1</accession>
<dbReference type="OrthoDB" id="9816412at2"/>
<protein>
    <recommendedName>
        <fullName evidence="4">Peptidase</fullName>
    </recommendedName>
</protein>
<proteinExistence type="predicted"/>
<sequence length="373" mass="40175">MKPLHIFKSGSHVATSGDTYNFSDADLAAIAASYSPDKHEAPLVVGHPKHDDPAYGWVKSLSFADGNLQAEPAQVEPQFAELVADGRFKKISASLYSPAHPSNPTPGNWYLRHVGFLGAQPPAVKGLKSASFADTEEGVVEFGDWADMQNASLWRGLRDWMISKFGLDEADKVVPDWATTSLTEDAVRQPASPVNGSPTYSETAAIAATTAGDEMSAEDRARLAALDKENKELKARQTEFAERERVIAEREAKARTAEITEFVEGLTAAGKVLPKDKHGLVAFMSGANEAGVIEFGEGDKKESKAATEWLRGFLSSLPKQVEFGELGNKGTINEGSTGEEIAKQAVEFQESERKAGREISVSAAVKHVTEARA</sequence>
<reference evidence="2 3" key="1">
    <citation type="journal article" date="2015" name="Int. J. Syst. Evol. Microbiol.">
        <title>Nitrosospira lacus sp. nov., a psychrotolerant, ammonia-oxidizing bacterium from sandy lake sediment.</title>
        <authorList>
            <person name="Urakawa H."/>
            <person name="Garcia J.C."/>
            <person name="Nielsen J.L."/>
            <person name="Le V.Q."/>
            <person name="Kozlowski J.A."/>
            <person name="Stein L.Y."/>
            <person name="Lim C.K."/>
            <person name="Pommerening-Roser A."/>
            <person name="Martens-Habbena W."/>
            <person name="Stahl D.A."/>
            <person name="Klotz M.G."/>
        </authorList>
    </citation>
    <scope>NUCLEOTIDE SEQUENCE [LARGE SCALE GENOMIC DNA]</scope>
    <source>
        <strain evidence="2 3">APG3</strain>
    </source>
</reference>
<dbReference type="Proteomes" id="UP000012179">
    <property type="component" value="Chromosome"/>
</dbReference>
<name>A0A1W6SQW1_9PROT</name>
<evidence type="ECO:0000313" key="2">
    <source>
        <dbReference type="EMBL" id="ARO88173.1"/>
    </source>
</evidence>
<organism evidence="2 3">
    <name type="scientific">Nitrosospira lacus</name>
    <dbReference type="NCBI Taxonomy" id="1288494"/>
    <lineage>
        <taxon>Bacteria</taxon>
        <taxon>Pseudomonadati</taxon>
        <taxon>Pseudomonadota</taxon>
        <taxon>Betaproteobacteria</taxon>
        <taxon>Nitrosomonadales</taxon>
        <taxon>Nitrosomonadaceae</taxon>
        <taxon>Nitrosospira</taxon>
    </lineage>
</organism>
<dbReference type="RefSeq" id="WP_004177680.1">
    <property type="nucleotide sequence ID" value="NZ_CP021106.3"/>
</dbReference>
<gene>
    <name evidence="2" type="ORF">EBAPG3_010505</name>
</gene>
<evidence type="ECO:0000256" key="1">
    <source>
        <dbReference type="SAM" id="Coils"/>
    </source>
</evidence>
<feature type="coiled-coil region" evidence="1">
    <location>
        <begin position="216"/>
        <end position="243"/>
    </location>
</feature>
<evidence type="ECO:0000313" key="3">
    <source>
        <dbReference type="Proteomes" id="UP000012179"/>
    </source>
</evidence>